<dbReference type="PROSITE" id="PS50102">
    <property type="entry name" value="RRM"/>
    <property type="match status" value="2"/>
</dbReference>
<dbReference type="SMART" id="SM00360">
    <property type="entry name" value="RRM"/>
    <property type="match status" value="2"/>
</dbReference>
<comment type="caution">
    <text evidence="9">The sequence shown here is derived from an EMBL/GenBank/DDBJ whole genome shotgun (WGS) entry which is preliminary data.</text>
</comment>
<reference evidence="9" key="1">
    <citation type="submission" date="2018-07" db="EMBL/GenBank/DDBJ databases">
        <title>Annotation of Aphanomyces astaci genome assembly.</title>
        <authorList>
            <person name="Studholme D.J."/>
        </authorList>
    </citation>
    <scope>NUCLEOTIDE SEQUENCE [LARGE SCALE GENOMIC DNA]</scope>
    <source>
        <strain evidence="9">Pc</strain>
    </source>
</reference>
<keyword evidence="2" id="KW-0507">mRNA processing</keyword>
<dbReference type="PANTHER" id="PTHR23003:SF62">
    <property type="entry name" value="SERINE_ARGININE (SR)-TYPE SHUTTLING MRNA BINDING PROTEIN NPL3"/>
    <property type="match status" value="1"/>
</dbReference>
<dbReference type="InterPro" id="IPR012677">
    <property type="entry name" value="Nucleotide-bd_a/b_plait_sf"/>
</dbReference>
<evidence type="ECO:0000256" key="5">
    <source>
        <dbReference type="ARBA" id="ARBA00023242"/>
    </source>
</evidence>
<gene>
    <name evidence="9" type="ORF">B5M09_005516</name>
</gene>
<dbReference type="VEuPathDB" id="FungiDB:H257_08647"/>
<feature type="domain" description="RRM" evidence="8">
    <location>
        <begin position="5"/>
        <end position="69"/>
    </location>
</feature>
<dbReference type="GO" id="GO:0005737">
    <property type="term" value="C:cytoplasm"/>
    <property type="evidence" value="ECO:0007669"/>
    <property type="project" value="TreeGrafter"/>
</dbReference>
<dbReference type="Gene3D" id="3.30.70.330">
    <property type="match status" value="2"/>
</dbReference>
<dbReference type="Pfam" id="PF00076">
    <property type="entry name" value="RRM_1"/>
    <property type="match status" value="2"/>
</dbReference>
<evidence type="ECO:0000313" key="10">
    <source>
        <dbReference type="Proteomes" id="UP000284702"/>
    </source>
</evidence>
<dbReference type="GO" id="GO:0005634">
    <property type="term" value="C:nucleus"/>
    <property type="evidence" value="ECO:0007669"/>
    <property type="project" value="UniProtKB-SubCell"/>
</dbReference>
<dbReference type="SUPFAM" id="SSF54928">
    <property type="entry name" value="RNA-binding domain, RBD"/>
    <property type="match status" value="1"/>
</dbReference>
<dbReference type="PANTHER" id="PTHR23003">
    <property type="entry name" value="RNA RECOGNITION MOTIF RRM DOMAIN CONTAINING PROTEIN"/>
    <property type="match status" value="1"/>
</dbReference>
<evidence type="ECO:0000256" key="2">
    <source>
        <dbReference type="ARBA" id="ARBA00022664"/>
    </source>
</evidence>
<keyword evidence="5" id="KW-0539">Nucleus</keyword>
<dbReference type="EMBL" id="MZMZ02002966">
    <property type="protein sequence ID" value="RQM23432.1"/>
    <property type="molecule type" value="Genomic_DNA"/>
</dbReference>
<evidence type="ECO:0000256" key="3">
    <source>
        <dbReference type="ARBA" id="ARBA00022737"/>
    </source>
</evidence>
<evidence type="ECO:0000259" key="8">
    <source>
        <dbReference type="PROSITE" id="PS50102"/>
    </source>
</evidence>
<feature type="compositionally biased region" description="Basic and acidic residues" evidence="7">
    <location>
        <begin position="67"/>
        <end position="85"/>
    </location>
</feature>
<evidence type="ECO:0000313" key="9">
    <source>
        <dbReference type="EMBL" id="RQM23432.1"/>
    </source>
</evidence>
<proteinExistence type="predicted"/>
<evidence type="ECO:0000256" key="7">
    <source>
        <dbReference type="SAM" id="MobiDB-lite"/>
    </source>
</evidence>
<sequence>MSQANKVFVGNLSDKVKESDIRDKFEKFGKILEISIKTPSHVRDAEDAVRELNGTELDGNTLRVEITKRGPRGEDPRDMERDERSRRQHGTSYRISVSGLSSDTSWQDLKDFLRDAGDVAHAEVDRRGHGTASFQTADQMDRAIRKLDDEELKGRRVRIREVRRLPSRGVTSSCRTMNAVAAAPALALVLARHRVAAVGALPPDPVPHLDAAVGRTRAVRRAAAALVRK</sequence>
<dbReference type="Proteomes" id="UP000284702">
    <property type="component" value="Unassembled WGS sequence"/>
</dbReference>
<keyword evidence="4 6" id="KW-0694">RNA-binding</keyword>
<dbReference type="GO" id="GO:0006397">
    <property type="term" value="P:mRNA processing"/>
    <property type="evidence" value="ECO:0007669"/>
    <property type="project" value="UniProtKB-KW"/>
</dbReference>
<comment type="subcellular location">
    <subcellularLocation>
        <location evidence="1">Nucleus</location>
    </subcellularLocation>
</comment>
<evidence type="ECO:0000256" key="1">
    <source>
        <dbReference type="ARBA" id="ARBA00004123"/>
    </source>
</evidence>
<keyword evidence="10" id="KW-1185">Reference proteome</keyword>
<feature type="domain" description="RRM" evidence="8">
    <location>
        <begin position="93"/>
        <end position="164"/>
    </location>
</feature>
<dbReference type="GO" id="GO:0003729">
    <property type="term" value="F:mRNA binding"/>
    <property type="evidence" value="ECO:0007669"/>
    <property type="project" value="TreeGrafter"/>
</dbReference>
<evidence type="ECO:0000256" key="4">
    <source>
        <dbReference type="ARBA" id="ARBA00022884"/>
    </source>
</evidence>
<dbReference type="InterPro" id="IPR035979">
    <property type="entry name" value="RBD_domain_sf"/>
</dbReference>
<accession>A0A3R7X0H4</accession>
<dbReference type="InterPro" id="IPR050374">
    <property type="entry name" value="RRT5_SRSF_SR"/>
</dbReference>
<feature type="region of interest" description="Disordered" evidence="7">
    <location>
        <begin position="67"/>
        <end position="93"/>
    </location>
</feature>
<organism evidence="9 10">
    <name type="scientific">Aphanomyces astaci</name>
    <name type="common">Crayfish plague agent</name>
    <dbReference type="NCBI Taxonomy" id="112090"/>
    <lineage>
        <taxon>Eukaryota</taxon>
        <taxon>Sar</taxon>
        <taxon>Stramenopiles</taxon>
        <taxon>Oomycota</taxon>
        <taxon>Saprolegniomycetes</taxon>
        <taxon>Saprolegniales</taxon>
        <taxon>Verrucalvaceae</taxon>
        <taxon>Aphanomyces</taxon>
    </lineage>
</organism>
<protein>
    <recommendedName>
        <fullName evidence="8">RRM domain-containing protein</fullName>
    </recommendedName>
</protein>
<keyword evidence="3" id="KW-0677">Repeat</keyword>
<dbReference type="InterPro" id="IPR000504">
    <property type="entry name" value="RRM_dom"/>
</dbReference>
<name>A0A3R7X0H4_APHAT</name>
<dbReference type="AlphaFoldDB" id="A0A3R7X0H4"/>
<evidence type="ECO:0000256" key="6">
    <source>
        <dbReference type="PROSITE-ProRule" id="PRU00176"/>
    </source>
</evidence>